<reference evidence="1" key="1">
    <citation type="submission" date="2023-03" db="UniProtKB">
        <authorList>
            <consortium name="EnsemblPlants"/>
        </authorList>
    </citation>
    <scope>IDENTIFICATION</scope>
</reference>
<dbReference type="EnsemblPlants" id="MELO3C032658.2.1">
    <property type="protein sequence ID" value="MELO3C032658.2.1"/>
    <property type="gene ID" value="MELO3C032658.2"/>
</dbReference>
<protein>
    <submittedName>
        <fullName evidence="1">Uncharacterized protein</fullName>
    </submittedName>
</protein>
<dbReference type="Gramene" id="MELO3C032658.2.1">
    <property type="protein sequence ID" value="MELO3C032658.2.1"/>
    <property type="gene ID" value="MELO3C032658.2"/>
</dbReference>
<accession>A0A9I9EEJ1</accession>
<name>A0A9I9EEJ1_CUCME</name>
<organism evidence="1">
    <name type="scientific">Cucumis melo</name>
    <name type="common">Muskmelon</name>
    <dbReference type="NCBI Taxonomy" id="3656"/>
    <lineage>
        <taxon>Eukaryota</taxon>
        <taxon>Viridiplantae</taxon>
        <taxon>Streptophyta</taxon>
        <taxon>Embryophyta</taxon>
        <taxon>Tracheophyta</taxon>
        <taxon>Spermatophyta</taxon>
        <taxon>Magnoliopsida</taxon>
        <taxon>eudicotyledons</taxon>
        <taxon>Gunneridae</taxon>
        <taxon>Pentapetalae</taxon>
        <taxon>rosids</taxon>
        <taxon>fabids</taxon>
        <taxon>Cucurbitales</taxon>
        <taxon>Cucurbitaceae</taxon>
        <taxon>Benincaseae</taxon>
        <taxon>Cucumis</taxon>
    </lineage>
</organism>
<proteinExistence type="predicted"/>
<sequence length="45" mass="5412">MAISSNNARLRDVADDPQQVLHICNNNERYRRRYIICTIYAMYLH</sequence>
<dbReference type="AlphaFoldDB" id="A0A9I9EEJ1"/>
<evidence type="ECO:0000313" key="1">
    <source>
        <dbReference type="EnsemblPlants" id="MELO3C032658.2.1"/>
    </source>
</evidence>